<reference evidence="15" key="2">
    <citation type="journal article" date="2023" name="Commun. Biol.">
        <title>Intrasexual cuticular hydrocarbon dimorphism in a wasp sheds light on hydrocarbon biosynthesis genes in Hymenoptera.</title>
        <authorList>
            <person name="Moris V.C."/>
            <person name="Podsiadlowski L."/>
            <person name="Martin S."/>
            <person name="Oeyen J.P."/>
            <person name="Donath A."/>
            <person name="Petersen M."/>
            <person name="Wilbrandt J."/>
            <person name="Misof B."/>
            <person name="Liedtke D."/>
            <person name="Thamm M."/>
            <person name="Scheiner R."/>
            <person name="Schmitt T."/>
            <person name="Niehuis O."/>
        </authorList>
    </citation>
    <scope>NUCLEOTIDE SEQUENCE</scope>
    <source>
        <strain evidence="15">GBR_01_08_01A</strain>
    </source>
</reference>
<evidence type="ECO:0000256" key="4">
    <source>
        <dbReference type="ARBA" id="ARBA00022496"/>
    </source>
</evidence>
<evidence type="ECO:0000256" key="9">
    <source>
        <dbReference type="ARBA" id="ARBA00023065"/>
    </source>
</evidence>
<evidence type="ECO:0000256" key="5">
    <source>
        <dbReference type="ARBA" id="ARBA00022692"/>
    </source>
</evidence>
<name>A0AAD9VW88_9HYME</name>
<dbReference type="InterPro" id="IPR023395">
    <property type="entry name" value="MCP_dom_sf"/>
</dbReference>
<evidence type="ECO:0000256" key="8">
    <source>
        <dbReference type="ARBA" id="ARBA00023004"/>
    </source>
</evidence>
<evidence type="ECO:0000259" key="14">
    <source>
        <dbReference type="Pfam" id="PF22589"/>
    </source>
</evidence>
<dbReference type="InterPro" id="IPR018108">
    <property type="entry name" value="MCP_transmembrane"/>
</dbReference>
<keyword evidence="7" id="KW-1133">Transmembrane helix</keyword>
<evidence type="ECO:0000256" key="11">
    <source>
        <dbReference type="ARBA" id="ARBA00023136"/>
    </source>
</evidence>
<evidence type="ECO:0000256" key="6">
    <source>
        <dbReference type="ARBA" id="ARBA00022792"/>
    </source>
</evidence>
<organism evidence="15 16">
    <name type="scientific">Odynerus spinipes</name>
    <dbReference type="NCBI Taxonomy" id="1348599"/>
    <lineage>
        <taxon>Eukaryota</taxon>
        <taxon>Metazoa</taxon>
        <taxon>Ecdysozoa</taxon>
        <taxon>Arthropoda</taxon>
        <taxon>Hexapoda</taxon>
        <taxon>Insecta</taxon>
        <taxon>Pterygota</taxon>
        <taxon>Neoptera</taxon>
        <taxon>Endopterygota</taxon>
        <taxon>Hymenoptera</taxon>
        <taxon>Apocrita</taxon>
        <taxon>Aculeata</taxon>
        <taxon>Vespoidea</taxon>
        <taxon>Vespidae</taxon>
        <taxon>Eumeninae</taxon>
        <taxon>Odynerus</taxon>
    </lineage>
</organism>
<dbReference type="Gene3D" id="1.50.40.10">
    <property type="entry name" value="Mitochondrial carrier domain"/>
    <property type="match status" value="2"/>
</dbReference>
<keyword evidence="10" id="KW-0496">Mitochondrion</keyword>
<feature type="repeat" description="Solcar" evidence="12">
    <location>
        <begin position="109"/>
        <end position="193"/>
    </location>
</feature>
<dbReference type="SUPFAM" id="SSF103506">
    <property type="entry name" value="Mitochondrial carrier"/>
    <property type="match status" value="1"/>
</dbReference>
<feature type="repeat" description="Solcar" evidence="12">
    <location>
        <begin position="200"/>
        <end position="286"/>
    </location>
</feature>
<evidence type="ECO:0000256" key="13">
    <source>
        <dbReference type="RuleBase" id="RU000488"/>
    </source>
</evidence>
<reference evidence="15" key="1">
    <citation type="submission" date="2021-08" db="EMBL/GenBank/DDBJ databases">
        <authorList>
            <person name="Misof B."/>
            <person name="Oliver O."/>
            <person name="Podsiadlowski L."/>
            <person name="Donath A."/>
            <person name="Peters R."/>
            <person name="Mayer C."/>
            <person name="Rust J."/>
            <person name="Gunkel S."/>
            <person name="Lesny P."/>
            <person name="Martin S."/>
            <person name="Oeyen J.P."/>
            <person name="Petersen M."/>
            <person name="Panagiotis P."/>
            <person name="Wilbrandt J."/>
            <person name="Tanja T."/>
        </authorList>
    </citation>
    <scope>NUCLEOTIDE SEQUENCE</scope>
    <source>
        <strain evidence="15">GBR_01_08_01A</strain>
        <tissue evidence="15">Thorax + abdomen</tissue>
    </source>
</reference>
<keyword evidence="11 12" id="KW-0472">Membrane</keyword>
<dbReference type="GO" id="GO:0048250">
    <property type="term" value="P:iron import into the mitochondrion"/>
    <property type="evidence" value="ECO:0007669"/>
    <property type="project" value="TreeGrafter"/>
</dbReference>
<keyword evidence="6" id="KW-0999">Mitochondrion inner membrane</keyword>
<comment type="subcellular location">
    <subcellularLocation>
        <location evidence="1">Mitochondrion inner membrane</location>
        <topology evidence="1">Multi-pass membrane protein</topology>
    </subcellularLocation>
</comment>
<evidence type="ECO:0000256" key="12">
    <source>
        <dbReference type="PROSITE-ProRule" id="PRU00282"/>
    </source>
</evidence>
<dbReference type="FunFam" id="1.50.40.10:FF:000029">
    <property type="entry name" value="Solute carrier family 25 member 28"/>
    <property type="match status" value="1"/>
</dbReference>
<dbReference type="GO" id="GO:0015093">
    <property type="term" value="F:ferrous iron transmembrane transporter activity"/>
    <property type="evidence" value="ECO:0007669"/>
    <property type="project" value="TreeGrafter"/>
</dbReference>
<feature type="repeat" description="Solcar" evidence="12">
    <location>
        <begin position="12"/>
        <end position="99"/>
    </location>
</feature>
<keyword evidence="16" id="KW-1185">Reference proteome</keyword>
<keyword evidence="9" id="KW-0406">Ion transport</keyword>
<dbReference type="Pfam" id="PF22589">
    <property type="entry name" value="SPMIP1"/>
    <property type="match status" value="1"/>
</dbReference>
<dbReference type="GO" id="GO:0005743">
    <property type="term" value="C:mitochondrial inner membrane"/>
    <property type="evidence" value="ECO:0007669"/>
    <property type="project" value="UniProtKB-SubCell"/>
</dbReference>
<accession>A0AAD9VW88</accession>
<dbReference type="AlphaFoldDB" id="A0AAD9VW88"/>
<comment type="similarity">
    <text evidence="2 13">Belongs to the mitochondrial carrier (TC 2.A.29) family.</text>
</comment>
<dbReference type="InterPro" id="IPR054323">
    <property type="entry name" value="SPMIP1_C"/>
</dbReference>
<evidence type="ECO:0000256" key="3">
    <source>
        <dbReference type="ARBA" id="ARBA00022448"/>
    </source>
</evidence>
<evidence type="ECO:0000313" key="15">
    <source>
        <dbReference type="EMBL" id="KAK2589293.1"/>
    </source>
</evidence>
<comment type="caution">
    <text evidence="15">The sequence shown here is derived from an EMBL/GenBank/DDBJ whole genome shotgun (WGS) entry which is preliminary data.</text>
</comment>
<evidence type="ECO:0000256" key="7">
    <source>
        <dbReference type="ARBA" id="ARBA00022989"/>
    </source>
</evidence>
<keyword evidence="4" id="KW-0410">Iron transport</keyword>
<feature type="domain" description="Sperm microtubule inner protein 1 C-terminal" evidence="14">
    <location>
        <begin position="397"/>
        <end position="508"/>
    </location>
</feature>
<evidence type="ECO:0000256" key="1">
    <source>
        <dbReference type="ARBA" id="ARBA00004448"/>
    </source>
</evidence>
<dbReference type="EMBL" id="JAIFRP010000001">
    <property type="protein sequence ID" value="KAK2589293.1"/>
    <property type="molecule type" value="Genomic_DNA"/>
</dbReference>
<keyword evidence="8" id="KW-0408">Iron</keyword>
<keyword evidence="3 13" id="KW-0813">Transport</keyword>
<sequence>MNIEDYESLPTTSVGVNMTAGAFAGILEHCIMYPIDSVKTRMQALVPGPGGGGGIGTVLVRMIKQEGLLRPIRGMGAMVAGAGPAHALYFSCYEFLKDKFMSSKPHSQFNHLVYGAAGCVSTILHDGVMNPAEVVKQRLQMYNSPYRDVVSCIKHVYKQEGVYAFYRSYTTQLVMNVPFQSIHFIAYEYAQSKTNPDHVYSPYAHVISGAMAGAVAAALTTPLDVCKTLLNTQQDGVKASGMVDAFKKVYRLGGFQGYFRGMNARVLYQMPATAICWTTYEFFKYVLHSKQEDGLSIDVDEPLSSGVNQNILVSPRKVRKSYMKRSWFLRFWRVQGFEMKFIFMCDNRCQLFHKENYKKEEFLRMKWFLKNQQKLIDNLGVEKSTVKITIEKGIGKESQKEDKAEPKISKKYMVPWRPPNLDGSVNLNIMKPIEPEIRAILYEEGVESFICSDNYFYKRLQKLPEDRFYFIDCTNWIYGWRLKDHDTPPPSKFGAKAVMQSEFYQRTASCLQRDPEWYRSCQTNNPKNFNDLLTY</sequence>
<evidence type="ECO:0000256" key="10">
    <source>
        <dbReference type="ARBA" id="ARBA00023128"/>
    </source>
</evidence>
<gene>
    <name evidence="15" type="ORF">KPH14_007845</name>
</gene>
<dbReference type="PANTHER" id="PTHR45758:SF20">
    <property type="entry name" value="MITOFERRIN-2"/>
    <property type="match status" value="1"/>
</dbReference>
<protein>
    <recommendedName>
        <fullName evidence="14">Sperm microtubule inner protein 1 C-terminal domain-containing protein</fullName>
    </recommendedName>
</protein>
<dbReference type="PANTHER" id="PTHR45758">
    <property type="entry name" value="MITOFERRIN-1-RELATED"/>
    <property type="match status" value="1"/>
</dbReference>
<dbReference type="Pfam" id="PF00153">
    <property type="entry name" value="Mito_carr"/>
    <property type="match status" value="3"/>
</dbReference>
<evidence type="ECO:0000313" key="16">
    <source>
        <dbReference type="Proteomes" id="UP001258017"/>
    </source>
</evidence>
<dbReference type="PROSITE" id="PS50920">
    <property type="entry name" value="SOLCAR"/>
    <property type="match status" value="3"/>
</dbReference>
<evidence type="ECO:0000256" key="2">
    <source>
        <dbReference type="ARBA" id="ARBA00006375"/>
    </source>
</evidence>
<dbReference type="Proteomes" id="UP001258017">
    <property type="component" value="Unassembled WGS sequence"/>
</dbReference>
<proteinExistence type="inferred from homology"/>
<keyword evidence="5 12" id="KW-0812">Transmembrane</keyword>